<reference evidence="2" key="1">
    <citation type="journal article" date="2023" name="Science">
        <title>Genome structures resolve the early diversification of teleost fishes.</title>
        <authorList>
            <person name="Parey E."/>
            <person name="Louis A."/>
            <person name="Montfort J."/>
            <person name="Bouchez O."/>
            <person name="Roques C."/>
            <person name="Iampietro C."/>
            <person name="Lluch J."/>
            <person name="Castinel A."/>
            <person name="Donnadieu C."/>
            <person name="Desvignes T."/>
            <person name="Floi Bucao C."/>
            <person name="Jouanno E."/>
            <person name="Wen M."/>
            <person name="Mejri S."/>
            <person name="Dirks R."/>
            <person name="Jansen H."/>
            <person name="Henkel C."/>
            <person name="Chen W.J."/>
            <person name="Zahm M."/>
            <person name="Cabau C."/>
            <person name="Klopp C."/>
            <person name="Thompson A.W."/>
            <person name="Robinson-Rechavi M."/>
            <person name="Braasch I."/>
            <person name="Lecointre G."/>
            <person name="Bobe J."/>
            <person name="Postlethwait J.H."/>
            <person name="Berthelot C."/>
            <person name="Roest Crollius H."/>
            <person name="Guiguen Y."/>
        </authorList>
    </citation>
    <scope>NUCLEOTIDE SEQUENCE</scope>
    <source>
        <strain evidence="2">WJC10195</strain>
    </source>
</reference>
<evidence type="ECO:0000256" key="1">
    <source>
        <dbReference type="SAM" id="MobiDB-lite"/>
    </source>
</evidence>
<accession>A0A9Q1EX18</accession>
<dbReference type="AlphaFoldDB" id="A0A9Q1EX18"/>
<dbReference type="PANTHER" id="PTHR46704">
    <property type="entry name" value="CXC DOMAIN-CONTAINING PROTEIN-RELATED"/>
    <property type="match status" value="1"/>
</dbReference>
<protein>
    <submittedName>
        <fullName evidence="2">Uncharacterized protein</fullName>
    </submittedName>
</protein>
<feature type="compositionally biased region" description="Polar residues" evidence="1">
    <location>
        <begin position="592"/>
        <end position="601"/>
    </location>
</feature>
<evidence type="ECO:0000313" key="2">
    <source>
        <dbReference type="EMBL" id="KAJ8346686.1"/>
    </source>
</evidence>
<name>A0A9Q1EX18_SYNKA</name>
<comment type="caution">
    <text evidence="2">The sequence shown here is derived from an EMBL/GenBank/DDBJ whole genome shotgun (WGS) entry which is preliminary data.</text>
</comment>
<gene>
    <name evidence="2" type="ORF">SKAU_G00280870</name>
</gene>
<evidence type="ECO:0000313" key="3">
    <source>
        <dbReference type="Proteomes" id="UP001152622"/>
    </source>
</evidence>
<feature type="region of interest" description="Disordered" evidence="1">
    <location>
        <begin position="577"/>
        <end position="601"/>
    </location>
</feature>
<keyword evidence="3" id="KW-1185">Reference proteome</keyword>
<dbReference type="OrthoDB" id="8960604at2759"/>
<dbReference type="PANTHER" id="PTHR46704:SF9">
    <property type="entry name" value="BHLH DOMAIN-CONTAINING PROTEIN"/>
    <property type="match status" value="1"/>
</dbReference>
<sequence>MKKVLKGSQLATASNQRVVLPASIKPHVFTNLAWDSIDRLEETLTGKGTSHRVNGIVVQANVYGPQLPRAELPHIEKLKQRSVTIEDQELGVYVAGARVGPQPLPTREHCVQETKEAALLACKKNLVWALARKTDTENQTIPSWTGFNISTRDQEPISQDIVGYLPTINSPATQLTTVFEILNQSELIRKELHLETIVVVMDQALYAKATEIAWKHKERFSNILLRMGTFHTICNALAILGKRFRDAGLKDICIEAAIVAEGSVNGVLDGKHYNRAVHKYIYEALMRLAWAEFTPWVEDSVPEKSGMIKSFLDNVKDMASDLNQQTLNNLLQSPLLAELITLWTDFLEHLRHNNGELSAFWMSYIDMAEDVILGLLRASREGDWELHLHAIRTMIPWCFAYDKINYARYLSPYFAQMTNLPEKHPSVYEAFKTGQFSVQLSSNNPFGWIPVDQATEVTVNKDTQTPGGTTRFSLNAGAVKHYYITAEHRSAFLGQLREMVQGNKSEVCHAELQRPRIQKDEEAVSAVVSLIHEWVNPFAEKRDLINISTAKAAPKEIASDLIKAYEIGEQCYATFKDETGERPTSKEIPLPNGNQQAENIQ</sequence>
<organism evidence="2 3">
    <name type="scientific">Synaphobranchus kaupii</name>
    <name type="common">Kaup's arrowtooth eel</name>
    <dbReference type="NCBI Taxonomy" id="118154"/>
    <lineage>
        <taxon>Eukaryota</taxon>
        <taxon>Metazoa</taxon>
        <taxon>Chordata</taxon>
        <taxon>Craniata</taxon>
        <taxon>Vertebrata</taxon>
        <taxon>Euteleostomi</taxon>
        <taxon>Actinopterygii</taxon>
        <taxon>Neopterygii</taxon>
        <taxon>Teleostei</taxon>
        <taxon>Anguilliformes</taxon>
        <taxon>Synaphobranchidae</taxon>
        <taxon>Synaphobranchus</taxon>
    </lineage>
</organism>
<dbReference type="EMBL" id="JAINUF010000011">
    <property type="protein sequence ID" value="KAJ8346686.1"/>
    <property type="molecule type" value="Genomic_DNA"/>
</dbReference>
<dbReference type="Proteomes" id="UP001152622">
    <property type="component" value="Chromosome 11"/>
</dbReference>
<proteinExistence type="predicted"/>